<gene>
    <name evidence="1" type="ORF">G4177_23675</name>
</gene>
<dbReference type="Proteomes" id="UP001516472">
    <property type="component" value="Unassembled WGS sequence"/>
</dbReference>
<comment type="caution">
    <text evidence="1">The sequence shown here is derived from an EMBL/GenBank/DDBJ whole genome shotgun (WGS) entry which is preliminary data.</text>
</comment>
<protein>
    <submittedName>
        <fullName evidence="1">Uncharacterized protein</fullName>
    </submittedName>
</protein>
<dbReference type="RefSeq" id="WP_193428382.1">
    <property type="nucleotide sequence ID" value="NZ_CBCSIP010000151.1"/>
</dbReference>
<accession>A0ABR9PTF4</accession>
<organism evidence="1 2">
    <name type="scientific">Corallococcus soli</name>
    <dbReference type="NCBI Taxonomy" id="2710757"/>
    <lineage>
        <taxon>Bacteria</taxon>
        <taxon>Pseudomonadati</taxon>
        <taxon>Myxococcota</taxon>
        <taxon>Myxococcia</taxon>
        <taxon>Myxococcales</taxon>
        <taxon>Cystobacterineae</taxon>
        <taxon>Myxococcaceae</taxon>
        <taxon>Corallococcus</taxon>
    </lineage>
</organism>
<keyword evidence="2" id="KW-1185">Reference proteome</keyword>
<evidence type="ECO:0000313" key="2">
    <source>
        <dbReference type="Proteomes" id="UP001516472"/>
    </source>
</evidence>
<proteinExistence type="predicted"/>
<name>A0ABR9PTF4_9BACT</name>
<evidence type="ECO:0000313" key="1">
    <source>
        <dbReference type="EMBL" id="MBE4751180.1"/>
    </source>
</evidence>
<sequence length="65" mass="7133">MAREELHPGWLPLDPVEETDLSAHGDAFPEEDAPQPFVASVRDLPVEDASDAAFDEDFDFAVASF</sequence>
<reference evidence="1 2" key="1">
    <citation type="submission" date="2020-02" db="EMBL/GenBank/DDBJ databases">
        <authorList>
            <person name="Babadi Z.K."/>
            <person name="Risdian C."/>
            <person name="Ebrahimipour G.H."/>
            <person name="Wink J."/>
        </authorList>
    </citation>
    <scope>NUCLEOTIDE SEQUENCE [LARGE SCALE GENOMIC DNA]</scope>
    <source>
        <strain evidence="1 2">ZKHCc1 1396</strain>
    </source>
</reference>
<dbReference type="EMBL" id="JAAIYO010000007">
    <property type="protein sequence ID" value="MBE4751180.1"/>
    <property type="molecule type" value="Genomic_DNA"/>
</dbReference>